<evidence type="ECO:0000256" key="1">
    <source>
        <dbReference type="ARBA" id="ARBA00001917"/>
    </source>
</evidence>
<sequence length="352" mass="38012">MQWKNTVTDLLRIDYPIVQAPMLGVSTPEMVAAVSNAGGLGSLPVGGLSATVVADLIQKTRALTHKPFAVNLFAHSIPAVNEQEYLDMQEFLYQFAIKRQLSFTKQPVSSLQFFTWEEQIDILINEKIPVVSFTFGILSDEAIARLKNNGTILIGTATSLKEAQLLADKGIDIITAQGIEAGGHRGTFLHDDEIPVIGLMSLIPEIVDAVKKPVLAAGGIMDGKALRAAFLLGAKGVQAGSAFIACNESSASPSHKKQLINATDTDIILTKNITGRWARGIRNEIMRQVEQSALTVPPYPYQIPLTIFARNAGQKAGNEDLMVIWAGQSAFKAKTKSAEEIFATLVQEAEAI</sequence>
<comment type="catalytic activity">
    <reaction evidence="9">
        <text>3 propionate 3-nitronate + 3 O2 + H2O = 3 3-oxopropanoate + 2 nitrate + nitrite + H2O2 + 3 H(+)</text>
        <dbReference type="Rhea" id="RHEA:57332"/>
        <dbReference type="ChEBI" id="CHEBI:15377"/>
        <dbReference type="ChEBI" id="CHEBI:15378"/>
        <dbReference type="ChEBI" id="CHEBI:15379"/>
        <dbReference type="ChEBI" id="CHEBI:16240"/>
        <dbReference type="ChEBI" id="CHEBI:16301"/>
        <dbReference type="ChEBI" id="CHEBI:17632"/>
        <dbReference type="ChEBI" id="CHEBI:33190"/>
        <dbReference type="ChEBI" id="CHEBI:136067"/>
    </reaction>
</comment>
<dbReference type="PANTHER" id="PTHR42747:SF3">
    <property type="entry name" value="NITRONATE MONOOXYGENASE-RELATED"/>
    <property type="match status" value="1"/>
</dbReference>
<accession>A0ABV3ZIQ0</accession>
<dbReference type="Gene3D" id="3.20.20.70">
    <property type="entry name" value="Aldolase class I"/>
    <property type="match status" value="1"/>
</dbReference>
<dbReference type="InterPro" id="IPR004136">
    <property type="entry name" value="NMO"/>
</dbReference>
<dbReference type="GO" id="GO:0004497">
    <property type="term" value="F:monooxygenase activity"/>
    <property type="evidence" value="ECO:0007669"/>
    <property type="project" value="UniProtKB-KW"/>
</dbReference>
<evidence type="ECO:0000256" key="6">
    <source>
        <dbReference type="ARBA" id="ARBA00023002"/>
    </source>
</evidence>
<dbReference type="RefSeq" id="WP_369331145.1">
    <property type="nucleotide sequence ID" value="NZ_JAULBC010000007.1"/>
</dbReference>
<evidence type="ECO:0000313" key="11">
    <source>
        <dbReference type="Proteomes" id="UP001560573"/>
    </source>
</evidence>
<comment type="similarity">
    <text evidence="2">Belongs to the nitronate monooxygenase family. NMO class I subfamily.</text>
</comment>
<dbReference type="PANTHER" id="PTHR42747">
    <property type="entry name" value="NITRONATE MONOOXYGENASE-RELATED"/>
    <property type="match status" value="1"/>
</dbReference>
<keyword evidence="5" id="KW-0288">FMN</keyword>
<evidence type="ECO:0000256" key="8">
    <source>
        <dbReference type="ARBA" id="ARBA00031155"/>
    </source>
</evidence>
<evidence type="ECO:0000313" key="10">
    <source>
        <dbReference type="EMBL" id="MEX6689737.1"/>
    </source>
</evidence>
<reference evidence="10 11" key="1">
    <citation type="submission" date="2023-07" db="EMBL/GenBank/DDBJ databases">
        <authorList>
            <person name="Lian W.-H."/>
        </authorList>
    </citation>
    <scope>NUCLEOTIDE SEQUENCE [LARGE SCALE GENOMIC DNA]</scope>
    <source>
        <strain evidence="10 11">SYSU DXS3180</strain>
    </source>
</reference>
<evidence type="ECO:0000256" key="4">
    <source>
        <dbReference type="ARBA" id="ARBA00022630"/>
    </source>
</evidence>
<dbReference type="SUPFAM" id="SSF51412">
    <property type="entry name" value="Inosine monophosphate dehydrogenase (IMPDH)"/>
    <property type="match status" value="1"/>
</dbReference>
<gene>
    <name evidence="10" type="ORF">QTN47_19685</name>
</gene>
<keyword evidence="3" id="KW-0216">Detoxification</keyword>
<name>A0ABV3ZIQ0_9BACT</name>
<keyword evidence="7 10" id="KW-0503">Monooxygenase</keyword>
<dbReference type="EMBL" id="JAULBC010000007">
    <property type="protein sequence ID" value="MEX6689737.1"/>
    <property type="molecule type" value="Genomic_DNA"/>
</dbReference>
<keyword evidence="4" id="KW-0285">Flavoprotein</keyword>
<proteinExistence type="inferred from homology"/>
<keyword evidence="6 10" id="KW-0560">Oxidoreductase</keyword>
<comment type="caution">
    <text evidence="10">The sequence shown here is derived from an EMBL/GenBank/DDBJ whole genome shotgun (WGS) entry which is preliminary data.</text>
</comment>
<evidence type="ECO:0000256" key="7">
    <source>
        <dbReference type="ARBA" id="ARBA00023033"/>
    </source>
</evidence>
<dbReference type="Pfam" id="PF03060">
    <property type="entry name" value="NMO"/>
    <property type="match status" value="1"/>
</dbReference>
<protein>
    <recommendedName>
        <fullName evidence="8">Propionate 3-nitronate monooxygenase</fullName>
    </recommendedName>
</protein>
<dbReference type="CDD" id="cd04730">
    <property type="entry name" value="NPD_like"/>
    <property type="match status" value="1"/>
</dbReference>
<dbReference type="Proteomes" id="UP001560573">
    <property type="component" value="Unassembled WGS sequence"/>
</dbReference>
<dbReference type="InterPro" id="IPR013785">
    <property type="entry name" value="Aldolase_TIM"/>
</dbReference>
<evidence type="ECO:0000256" key="3">
    <source>
        <dbReference type="ARBA" id="ARBA00022575"/>
    </source>
</evidence>
<organism evidence="10 11">
    <name type="scientific">Danxiaibacter flavus</name>
    <dbReference type="NCBI Taxonomy" id="3049108"/>
    <lineage>
        <taxon>Bacteria</taxon>
        <taxon>Pseudomonadati</taxon>
        <taxon>Bacteroidota</taxon>
        <taxon>Chitinophagia</taxon>
        <taxon>Chitinophagales</taxon>
        <taxon>Chitinophagaceae</taxon>
        <taxon>Danxiaibacter</taxon>
    </lineage>
</organism>
<evidence type="ECO:0000256" key="2">
    <source>
        <dbReference type="ARBA" id="ARBA00009881"/>
    </source>
</evidence>
<comment type="cofactor">
    <cofactor evidence="1">
        <name>FMN</name>
        <dbReference type="ChEBI" id="CHEBI:58210"/>
    </cofactor>
</comment>
<evidence type="ECO:0000256" key="5">
    <source>
        <dbReference type="ARBA" id="ARBA00022643"/>
    </source>
</evidence>
<keyword evidence="11" id="KW-1185">Reference proteome</keyword>
<evidence type="ECO:0000256" key="9">
    <source>
        <dbReference type="ARBA" id="ARBA00049401"/>
    </source>
</evidence>